<gene>
    <name evidence="2" type="ORF">Pcinc_039381</name>
</gene>
<keyword evidence="3" id="KW-1185">Reference proteome</keyword>
<feature type="region of interest" description="Disordered" evidence="1">
    <location>
        <begin position="1"/>
        <end position="46"/>
    </location>
</feature>
<protein>
    <submittedName>
        <fullName evidence="2">Uncharacterized protein</fullName>
    </submittedName>
</protein>
<feature type="compositionally biased region" description="Basic and acidic residues" evidence="1">
    <location>
        <begin position="22"/>
        <end position="43"/>
    </location>
</feature>
<comment type="caution">
    <text evidence="2">The sequence shown here is derived from an EMBL/GenBank/DDBJ whole genome shotgun (WGS) entry which is preliminary data.</text>
</comment>
<reference evidence="2" key="1">
    <citation type="submission" date="2023-10" db="EMBL/GenBank/DDBJ databases">
        <title>Genome assemblies of two species of porcelain crab, Petrolisthes cinctipes and Petrolisthes manimaculis (Anomura: Porcellanidae).</title>
        <authorList>
            <person name="Angst P."/>
        </authorList>
    </citation>
    <scope>NUCLEOTIDE SEQUENCE</scope>
    <source>
        <strain evidence="2">PB745_01</strain>
        <tissue evidence="2">Gill</tissue>
    </source>
</reference>
<name>A0AAE1BNJ9_PETCI</name>
<evidence type="ECO:0000313" key="2">
    <source>
        <dbReference type="EMBL" id="KAK3854116.1"/>
    </source>
</evidence>
<proteinExistence type="predicted"/>
<dbReference type="Proteomes" id="UP001286313">
    <property type="component" value="Unassembled WGS sequence"/>
</dbReference>
<dbReference type="EMBL" id="JAWQEG010006700">
    <property type="protein sequence ID" value="KAK3854116.1"/>
    <property type="molecule type" value="Genomic_DNA"/>
</dbReference>
<accession>A0AAE1BNJ9</accession>
<dbReference type="AlphaFoldDB" id="A0AAE1BNJ9"/>
<organism evidence="2 3">
    <name type="scientific">Petrolisthes cinctipes</name>
    <name type="common">Flat porcelain crab</name>
    <dbReference type="NCBI Taxonomy" id="88211"/>
    <lineage>
        <taxon>Eukaryota</taxon>
        <taxon>Metazoa</taxon>
        <taxon>Ecdysozoa</taxon>
        <taxon>Arthropoda</taxon>
        <taxon>Crustacea</taxon>
        <taxon>Multicrustacea</taxon>
        <taxon>Malacostraca</taxon>
        <taxon>Eumalacostraca</taxon>
        <taxon>Eucarida</taxon>
        <taxon>Decapoda</taxon>
        <taxon>Pleocyemata</taxon>
        <taxon>Anomura</taxon>
        <taxon>Galatheoidea</taxon>
        <taxon>Porcellanidae</taxon>
        <taxon>Petrolisthes</taxon>
    </lineage>
</organism>
<evidence type="ECO:0000313" key="3">
    <source>
        <dbReference type="Proteomes" id="UP001286313"/>
    </source>
</evidence>
<sequence length="111" mass="13018">MRTQSTTDEHNQDSQVQGRSRATWDYRDTHREDQHNNTTEKGKTLTSARGSCRASLALLGCMEEQRYTREIFDYPLTYTRSGIQIGAETDVMEKMEKEEEEVEYWEGNEED</sequence>
<evidence type="ECO:0000256" key="1">
    <source>
        <dbReference type="SAM" id="MobiDB-lite"/>
    </source>
</evidence>